<keyword evidence="5" id="KW-1003">Cell membrane</keyword>
<keyword evidence="6" id="KW-0145">Chemotaxis</keyword>
<dbReference type="SUPFAM" id="SSF101801">
    <property type="entry name" value="Surface presentation of antigens (SPOA)"/>
    <property type="match status" value="1"/>
</dbReference>
<dbReference type="Gene3D" id="2.30.330.10">
    <property type="entry name" value="SpoA-like"/>
    <property type="match status" value="1"/>
</dbReference>
<evidence type="ECO:0000256" key="6">
    <source>
        <dbReference type="ARBA" id="ARBA00022500"/>
    </source>
</evidence>
<dbReference type="AlphaFoldDB" id="A0A841RHW2"/>
<organism evidence="12 13">
    <name type="scientific">Gracilibacillus halotolerans</name>
    <dbReference type="NCBI Taxonomy" id="74386"/>
    <lineage>
        <taxon>Bacteria</taxon>
        <taxon>Bacillati</taxon>
        <taxon>Bacillota</taxon>
        <taxon>Bacilli</taxon>
        <taxon>Bacillales</taxon>
        <taxon>Bacillaceae</taxon>
        <taxon>Gracilibacillus</taxon>
    </lineage>
</organism>
<dbReference type="NCBIfam" id="TIGR01397">
    <property type="entry name" value="fliM_switch"/>
    <property type="match status" value="1"/>
</dbReference>
<gene>
    <name evidence="12" type="ORF">GGQ92_000214</name>
</gene>
<dbReference type="PANTHER" id="PTHR30034:SF6">
    <property type="entry name" value="YOP PROTEINS TRANSLOCATION PROTEIN Q"/>
    <property type="match status" value="1"/>
</dbReference>
<dbReference type="InterPro" id="IPR001543">
    <property type="entry name" value="FliN-like_C"/>
</dbReference>
<evidence type="ECO:0000259" key="11">
    <source>
        <dbReference type="Pfam" id="PF01052"/>
    </source>
</evidence>
<dbReference type="InterPro" id="IPR001689">
    <property type="entry name" value="Flag_FliM"/>
</dbReference>
<comment type="similarity">
    <text evidence="3">Belongs to the FliM family.</text>
</comment>
<keyword evidence="7" id="KW-0283">Flagellar rotation</keyword>
<evidence type="ECO:0000256" key="8">
    <source>
        <dbReference type="ARBA" id="ARBA00023136"/>
    </source>
</evidence>
<dbReference type="GO" id="GO:0005886">
    <property type="term" value="C:plasma membrane"/>
    <property type="evidence" value="ECO:0007669"/>
    <property type="project" value="UniProtKB-SubCell"/>
</dbReference>
<accession>A0A841RHW2</accession>
<keyword evidence="8" id="KW-0472">Membrane</keyword>
<dbReference type="GO" id="GO:0071978">
    <property type="term" value="P:bacterial-type flagellum-dependent swarming motility"/>
    <property type="evidence" value="ECO:0007669"/>
    <property type="project" value="TreeGrafter"/>
</dbReference>
<dbReference type="GO" id="GO:0009425">
    <property type="term" value="C:bacterial-type flagellum basal body"/>
    <property type="evidence" value="ECO:0007669"/>
    <property type="project" value="UniProtKB-SubCell"/>
</dbReference>
<evidence type="ECO:0000256" key="4">
    <source>
        <dbReference type="ARBA" id="ARBA00021898"/>
    </source>
</evidence>
<dbReference type="EMBL" id="JACHON010000001">
    <property type="protein sequence ID" value="MBB6511447.1"/>
    <property type="molecule type" value="Genomic_DNA"/>
</dbReference>
<evidence type="ECO:0000313" key="13">
    <source>
        <dbReference type="Proteomes" id="UP000572212"/>
    </source>
</evidence>
<dbReference type="CDD" id="cd17908">
    <property type="entry name" value="FliM"/>
    <property type="match status" value="1"/>
</dbReference>
<dbReference type="GO" id="GO:0003774">
    <property type="term" value="F:cytoskeletal motor activity"/>
    <property type="evidence" value="ECO:0007669"/>
    <property type="project" value="InterPro"/>
</dbReference>
<dbReference type="PRINTS" id="PR00955">
    <property type="entry name" value="FLGMOTORFLIM"/>
</dbReference>
<keyword evidence="13" id="KW-1185">Reference proteome</keyword>
<dbReference type="GO" id="GO:0050918">
    <property type="term" value="P:positive chemotaxis"/>
    <property type="evidence" value="ECO:0007669"/>
    <property type="project" value="TreeGrafter"/>
</dbReference>
<comment type="caution">
    <text evidence="12">The sequence shown here is derived from an EMBL/GenBank/DDBJ whole genome shotgun (WGS) entry which is preliminary data.</text>
</comment>
<evidence type="ECO:0000256" key="3">
    <source>
        <dbReference type="ARBA" id="ARBA00011049"/>
    </source>
</evidence>
<dbReference type="Gene3D" id="3.40.1550.10">
    <property type="entry name" value="CheC-like"/>
    <property type="match status" value="1"/>
</dbReference>
<protein>
    <recommendedName>
        <fullName evidence="4 10">Flagellar motor switch protein FliM</fullName>
    </recommendedName>
</protein>
<keyword evidence="12" id="KW-0282">Flagellum</keyword>
<evidence type="ECO:0000256" key="10">
    <source>
        <dbReference type="NCBIfam" id="TIGR01397"/>
    </source>
</evidence>
<name>A0A841RHW2_9BACI</name>
<dbReference type="Proteomes" id="UP000572212">
    <property type="component" value="Unassembled WGS sequence"/>
</dbReference>
<evidence type="ECO:0000256" key="1">
    <source>
        <dbReference type="ARBA" id="ARBA00004117"/>
    </source>
</evidence>
<dbReference type="SUPFAM" id="SSF103039">
    <property type="entry name" value="CheC-like"/>
    <property type="match status" value="1"/>
</dbReference>
<keyword evidence="9" id="KW-0975">Bacterial flagellum</keyword>
<keyword evidence="12" id="KW-0966">Cell projection</keyword>
<dbReference type="Pfam" id="PF01052">
    <property type="entry name" value="FliMN_C"/>
    <property type="match status" value="1"/>
</dbReference>
<evidence type="ECO:0000256" key="7">
    <source>
        <dbReference type="ARBA" id="ARBA00022779"/>
    </source>
</evidence>
<dbReference type="RefSeq" id="WP_184243677.1">
    <property type="nucleotide sequence ID" value="NZ_BAAACU010000022.1"/>
</dbReference>
<dbReference type="InterPro" id="IPR036429">
    <property type="entry name" value="SpoA-like_sf"/>
</dbReference>
<dbReference type="InterPro" id="IPR028976">
    <property type="entry name" value="CheC-like_sf"/>
</dbReference>
<dbReference type="PIRSF" id="PIRSF002888">
    <property type="entry name" value="FliM"/>
    <property type="match status" value="1"/>
</dbReference>
<comment type="subcellular location">
    <subcellularLocation>
        <location evidence="1">Bacterial flagellum basal body</location>
    </subcellularLocation>
    <subcellularLocation>
        <location evidence="2">Cell membrane</location>
        <topology evidence="2">Peripheral membrane protein</topology>
    </subcellularLocation>
</comment>
<reference evidence="12 13" key="1">
    <citation type="submission" date="2020-08" db="EMBL/GenBank/DDBJ databases">
        <title>Genomic Encyclopedia of Type Strains, Phase IV (KMG-IV): sequencing the most valuable type-strain genomes for metagenomic binning, comparative biology and taxonomic classification.</title>
        <authorList>
            <person name="Goeker M."/>
        </authorList>
    </citation>
    <scope>NUCLEOTIDE SEQUENCE [LARGE SCALE GENOMIC DNA]</scope>
    <source>
        <strain evidence="12 13">DSM 11805</strain>
    </source>
</reference>
<evidence type="ECO:0000256" key="5">
    <source>
        <dbReference type="ARBA" id="ARBA00022475"/>
    </source>
</evidence>
<evidence type="ECO:0000256" key="9">
    <source>
        <dbReference type="ARBA" id="ARBA00023143"/>
    </source>
</evidence>
<dbReference type="PANTHER" id="PTHR30034">
    <property type="entry name" value="FLAGELLAR MOTOR SWITCH PROTEIN FLIM"/>
    <property type="match status" value="1"/>
</dbReference>
<feature type="domain" description="Flagellar motor switch protein FliN-like C-terminal" evidence="11">
    <location>
        <begin position="256"/>
        <end position="326"/>
    </location>
</feature>
<dbReference type="Pfam" id="PF02154">
    <property type="entry name" value="FliM"/>
    <property type="match status" value="1"/>
</dbReference>
<sequence>MAEDVLSQNEIDALLSALSSGEMDADQLKEEEEDKKVRVYDFKRALRFSKDQIRSISRIHDNFARLLSTYFSGQLRSYVNISVASVDQIPYEEFIRSVPAMTILNVYSVEPLEGRIIFEINPNIAYAMLDRLLGGRGASLNKIENLTEIETTLMSQLFEKGIIGNLTEAWSSVINMDPHLEEFEVNPQFLQLVSPNETVVVVSLDTTVGESSGMINICIPHVVLESIIPRLSVHYWMQNEKTKERKPEEVALISNHIKKANLDISVQLGESFISVEDLLHLRKEDIIVLEQQIDEPLKMLVEEEPKFTVQPGKKKEKIAVQVLDVLEEGGEQNDK</sequence>
<evidence type="ECO:0000256" key="2">
    <source>
        <dbReference type="ARBA" id="ARBA00004202"/>
    </source>
</evidence>
<proteinExistence type="inferred from homology"/>
<keyword evidence="12" id="KW-0969">Cilium</keyword>
<evidence type="ECO:0000313" key="12">
    <source>
        <dbReference type="EMBL" id="MBB6511447.1"/>
    </source>
</evidence>